<feature type="domain" description="Bacterial bifunctional deaminase-reductase C-terminal" evidence="1">
    <location>
        <begin position="4"/>
        <end position="178"/>
    </location>
</feature>
<dbReference type="EMBL" id="JEMB01001728">
    <property type="protein sequence ID" value="KYF85364.1"/>
    <property type="molecule type" value="Genomic_DNA"/>
</dbReference>
<name>A0A150RYN8_SORCE</name>
<reference evidence="2 3" key="1">
    <citation type="submission" date="2014-02" db="EMBL/GenBank/DDBJ databases">
        <title>The small core and large imbalanced accessory genome model reveals a collaborative survival strategy of Sorangium cellulosum strains in nature.</title>
        <authorList>
            <person name="Han K."/>
            <person name="Peng R."/>
            <person name="Blom J."/>
            <person name="Li Y.-Z."/>
        </authorList>
    </citation>
    <scope>NUCLEOTIDE SEQUENCE [LARGE SCALE GENOMIC DNA]</scope>
    <source>
        <strain evidence="2 3">So0011-07</strain>
    </source>
</reference>
<comment type="caution">
    <text evidence="2">The sequence shown here is derived from an EMBL/GenBank/DDBJ whole genome shotgun (WGS) entry which is preliminary data.</text>
</comment>
<proteinExistence type="predicted"/>
<organism evidence="2 3">
    <name type="scientific">Sorangium cellulosum</name>
    <name type="common">Polyangium cellulosum</name>
    <dbReference type="NCBI Taxonomy" id="56"/>
    <lineage>
        <taxon>Bacteria</taxon>
        <taxon>Pseudomonadati</taxon>
        <taxon>Myxococcota</taxon>
        <taxon>Polyangia</taxon>
        <taxon>Polyangiales</taxon>
        <taxon>Polyangiaceae</taxon>
        <taxon>Sorangium</taxon>
    </lineage>
</organism>
<dbReference type="Proteomes" id="UP000075635">
    <property type="component" value="Unassembled WGS sequence"/>
</dbReference>
<dbReference type="InterPro" id="IPR024072">
    <property type="entry name" value="DHFR-like_dom_sf"/>
</dbReference>
<sequence>MGTVKVFNFVTLDGYFAGPNGDVSWNSHGAEEGEFAASSLGSGSTLLFGRVTYGHMASYWPTPAALQNAPAVAEGMNRAEKVVFSRTLEKAEWSNTRLVNGNLEEEVRRMKEVPGKSMTVLGSGSIVTQLAQAGLVDEFAIMVNPVALGDGRSIFKGLKERLNLKLTATKTFRSGVVLLSYQTVEKG</sequence>
<dbReference type="AlphaFoldDB" id="A0A150RYN8"/>
<dbReference type="Pfam" id="PF01872">
    <property type="entry name" value="RibD_C"/>
    <property type="match status" value="1"/>
</dbReference>
<evidence type="ECO:0000313" key="3">
    <source>
        <dbReference type="Proteomes" id="UP000075635"/>
    </source>
</evidence>
<evidence type="ECO:0000313" key="2">
    <source>
        <dbReference type="EMBL" id="KYF85364.1"/>
    </source>
</evidence>
<dbReference type="InterPro" id="IPR050765">
    <property type="entry name" value="Riboflavin_Biosynth_HTPR"/>
</dbReference>
<evidence type="ECO:0000259" key="1">
    <source>
        <dbReference type="Pfam" id="PF01872"/>
    </source>
</evidence>
<dbReference type="InterPro" id="IPR002734">
    <property type="entry name" value="RibDG_C"/>
</dbReference>
<accession>A0A150RYN8</accession>
<dbReference type="PANTHER" id="PTHR38011:SF11">
    <property type="entry name" value="2,5-DIAMINO-6-RIBOSYLAMINO-4(3H)-PYRIMIDINONE 5'-PHOSPHATE REDUCTASE"/>
    <property type="match status" value="1"/>
</dbReference>
<dbReference type="GO" id="GO:0008703">
    <property type="term" value="F:5-amino-6-(5-phosphoribosylamino)uracil reductase activity"/>
    <property type="evidence" value="ECO:0007669"/>
    <property type="project" value="InterPro"/>
</dbReference>
<dbReference type="SUPFAM" id="SSF53597">
    <property type="entry name" value="Dihydrofolate reductase-like"/>
    <property type="match status" value="1"/>
</dbReference>
<gene>
    <name evidence="2" type="ORF">BE17_39595</name>
</gene>
<dbReference type="Gene3D" id="3.40.430.10">
    <property type="entry name" value="Dihydrofolate Reductase, subunit A"/>
    <property type="match status" value="1"/>
</dbReference>
<dbReference type="GO" id="GO:0009231">
    <property type="term" value="P:riboflavin biosynthetic process"/>
    <property type="evidence" value="ECO:0007669"/>
    <property type="project" value="InterPro"/>
</dbReference>
<dbReference type="PANTHER" id="PTHR38011">
    <property type="entry name" value="DIHYDROFOLATE REDUCTASE FAMILY PROTEIN (AFU_ORTHOLOGUE AFUA_8G06820)"/>
    <property type="match status" value="1"/>
</dbReference>
<protein>
    <submittedName>
        <fullName evidence="2">Dihydrofolate reductase</fullName>
    </submittedName>
</protein>